<feature type="signal peptide" evidence="2">
    <location>
        <begin position="1"/>
        <end position="18"/>
    </location>
</feature>
<organism evidence="3 4">
    <name type="scientific">Sediminicoccus rosea</name>
    <dbReference type="NCBI Taxonomy" id="1225128"/>
    <lineage>
        <taxon>Bacteria</taxon>
        <taxon>Pseudomonadati</taxon>
        <taxon>Pseudomonadota</taxon>
        <taxon>Alphaproteobacteria</taxon>
        <taxon>Acetobacterales</taxon>
        <taxon>Roseomonadaceae</taxon>
        <taxon>Sediminicoccus</taxon>
    </lineage>
</organism>
<protein>
    <submittedName>
        <fullName evidence="3">Uncharacterized protein</fullName>
    </submittedName>
</protein>
<evidence type="ECO:0000313" key="3">
    <source>
        <dbReference type="EMBL" id="WPB83398.1"/>
    </source>
</evidence>
<reference evidence="3 4" key="1">
    <citation type="submission" date="2023-11" db="EMBL/GenBank/DDBJ databases">
        <title>Arctic aerobic anoxygenic photoheterotroph Sediminicoccus rosea KRV36 adapts its photosynthesis to long days of polar summer.</title>
        <authorList>
            <person name="Tomasch J."/>
            <person name="Kopejtka K."/>
            <person name="Bily T."/>
            <person name="Gardiner A.T."/>
            <person name="Gardian Z."/>
            <person name="Shivaramu S."/>
            <person name="Koblizek M."/>
            <person name="Engelhardt F."/>
            <person name="Kaftan D."/>
        </authorList>
    </citation>
    <scope>NUCLEOTIDE SEQUENCE [LARGE SCALE GENOMIC DNA]</scope>
    <source>
        <strain evidence="3 4">R-30</strain>
    </source>
</reference>
<dbReference type="EMBL" id="CP137852">
    <property type="protein sequence ID" value="WPB83398.1"/>
    <property type="molecule type" value="Genomic_DNA"/>
</dbReference>
<dbReference type="Proteomes" id="UP001305521">
    <property type="component" value="Chromosome"/>
</dbReference>
<feature type="chain" id="PRO_5045151987" evidence="2">
    <location>
        <begin position="19"/>
        <end position="116"/>
    </location>
</feature>
<keyword evidence="4" id="KW-1185">Reference proteome</keyword>
<evidence type="ECO:0000256" key="1">
    <source>
        <dbReference type="SAM" id="MobiDB-lite"/>
    </source>
</evidence>
<name>A0ABZ0PCI3_9PROT</name>
<proteinExistence type="predicted"/>
<dbReference type="RefSeq" id="WP_318647376.1">
    <property type="nucleotide sequence ID" value="NZ_CP137852.1"/>
</dbReference>
<feature type="region of interest" description="Disordered" evidence="1">
    <location>
        <begin position="85"/>
        <end position="116"/>
    </location>
</feature>
<sequence length="116" mass="11597">MRCKTGLILAALALPACTAPPIMPPPSATLTLGDAMAQAVEALAATRAGAARQGVRACGAEVVFQVMPAAAPQGVQLVLAPPDSLEGANSSSVTLTLAGENCDTPEPQPRARAARP</sequence>
<gene>
    <name evidence="3" type="ORF">R9Z33_14950</name>
</gene>
<evidence type="ECO:0000313" key="4">
    <source>
        <dbReference type="Proteomes" id="UP001305521"/>
    </source>
</evidence>
<evidence type="ECO:0000256" key="2">
    <source>
        <dbReference type="SAM" id="SignalP"/>
    </source>
</evidence>
<keyword evidence="2" id="KW-0732">Signal</keyword>
<accession>A0ABZ0PCI3</accession>